<accession>A0A5C3LA60</accession>
<proteinExistence type="predicted"/>
<evidence type="ECO:0000313" key="2">
    <source>
        <dbReference type="Proteomes" id="UP000307440"/>
    </source>
</evidence>
<sequence length="461" mass="51128">MESGRAVIGELVALRARLYPEGGFRPMFKSLSLVSKNLHTIALGYLFRELTIDSANRARTLQQLRQSSTYINLPNPLQYITSLTVISYLDNNEADEGVDGPSWMIQEPLLPPLLTDIHTNIANIRNLHSLRLFTSRSIKWTECSEELRSALLIMVLSTRPRNFSVGGFNGLPSTVLFKVMLHAEVLEVESVVLSTPGLSNTTHGIPVRSHLETGLLSAPLRVFSVVTSPGVVPTLVRHLQQTPFSPIRFEDVKQLAFSIDVQELPATVSMIERFAECSELETLELAPTGNFGTLDGVIGVGAATPNSLALPRRVFANLQCLDLEFESIYIDTRGQMSVPVLLKHLFGPSDGDIRHRRNEIQRLKVLTIRVCFAIEAEPTGLEQIAHRDTLSWKGLDEALARFAPELQDVDIRIICLSESEHRMMSNAELRVIEDMVRGNFTGMEGTASVDFSLRVTAGSQT</sequence>
<gene>
    <name evidence="1" type="ORF">FA15DRAFT_664993</name>
</gene>
<name>A0A5C3LA60_COPMA</name>
<protein>
    <submittedName>
        <fullName evidence="1">Uncharacterized protein</fullName>
    </submittedName>
</protein>
<organism evidence="1 2">
    <name type="scientific">Coprinopsis marcescibilis</name>
    <name type="common">Agaric fungus</name>
    <name type="synonym">Psathyrella marcescibilis</name>
    <dbReference type="NCBI Taxonomy" id="230819"/>
    <lineage>
        <taxon>Eukaryota</taxon>
        <taxon>Fungi</taxon>
        <taxon>Dikarya</taxon>
        <taxon>Basidiomycota</taxon>
        <taxon>Agaricomycotina</taxon>
        <taxon>Agaricomycetes</taxon>
        <taxon>Agaricomycetidae</taxon>
        <taxon>Agaricales</taxon>
        <taxon>Agaricineae</taxon>
        <taxon>Psathyrellaceae</taxon>
        <taxon>Coprinopsis</taxon>
    </lineage>
</organism>
<keyword evidence="2" id="KW-1185">Reference proteome</keyword>
<dbReference type="EMBL" id="ML210153">
    <property type="protein sequence ID" value="TFK28896.1"/>
    <property type="molecule type" value="Genomic_DNA"/>
</dbReference>
<reference evidence="1 2" key="1">
    <citation type="journal article" date="2019" name="Nat. Ecol. Evol.">
        <title>Megaphylogeny resolves global patterns of mushroom evolution.</title>
        <authorList>
            <person name="Varga T."/>
            <person name="Krizsan K."/>
            <person name="Foldi C."/>
            <person name="Dima B."/>
            <person name="Sanchez-Garcia M."/>
            <person name="Sanchez-Ramirez S."/>
            <person name="Szollosi G.J."/>
            <person name="Szarkandi J.G."/>
            <person name="Papp V."/>
            <person name="Albert L."/>
            <person name="Andreopoulos W."/>
            <person name="Angelini C."/>
            <person name="Antonin V."/>
            <person name="Barry K.W."/>
            <person name="Bougher N.L."/>
            <person name="Buchanan P."/>
            <person name="Buyck B."/>
            <person name="Bense V."/>
            <person name="Catcheside P."/>
            <person name="Chovatia M."/>
            <person name="Cooper J."/>
            <person name="Damon W."/>
            <person name="Desjardin D."/>
            <person name="Finy P."/>
            <person name="Geml J."/>
            <person name="Haridas S."/>
            <person name="Hughes K."/>
            <person name="Justo A."/>
            <person name="Karasinski D."/>
            <person name="Kautmanova I."/>
            <person name="Kiss B."/>
            <person name="Kocsube S."/>
            <person name="Kotiranta H."/>
            <person name="LaButti K.M."/>
            <person name="Lechner B.E."/>
            <person name="Liimatainen K."/>
            <person name="Lipzen A."/>
            <person name="Lukacs Z."/>
            <person name="Mihaltcheva S."/>
            <person name="Morgado L.N."/>
            <person name="Niskanen T."/>
            <person name="Noordeloos M.E."/>
            <person name="Ohm R.A."/>
            <person name="Ortiz-Santana B."/>
            <person name="Ovrebo C."/>
            <person name="Racz N."/>
            <person name="Riley R."/>
            <person name="Savchenko A."/>
            <person name="Shiryaev A."/>
            <person name="Soop K."/>
            <person name="Spirin V."/>
            <person name="Szebenyi C."/>
            <person name="Tomsovsky M."/>
            <person name="Tulloss R.E."/>
            <person name="Uehling J."/>
            <person name="Grigoriev I.V."/>
            <person name="Vagvolgyi C."/>
            <person name="Papp T."/>
            <person name="Martin F.M."/>
            <person name="Miettinen O."/>
            <person name="Hibbett D.S."/>
            <person name="Nagy L.G."/>
        </authorList>
    </citation>
    <scope>NUCLEOTIDE SEQUENCE [LARGE SCALE GENOMIC DNA]</scope>
    <source>
        <strain evidence="1 2">CBS 121175</strain>
    </source>
</reference>
<dbReference type="AlphaFoldDB" id="A0A5C3LA60"/>
<dbReference type="Proteomes" id="UP000307440">
    <property type="component" value="Unassembled WGS sequence"/>
</dbReference>
<evidence type="ECO:0000313" key="1">
    <source>
        <dbReference type="EMBL" id="TFK28896.1"/>
    </source>
</evidence>